<evidence type="ECO:0000313" key="1">
    <source>
        <dbReference type="EMBL" id="EGS29130.1"/>
    </source>
</evidence>
<organism evidence="1 2">
    <name type="scientific">Mycoplasmopsis anatis 1340</name>
    <dbReference type="NCBI Taxonomy" id="1034808"/>
    <lineage>
        <taxon>Bacteria</taxon>
        <taxon>Bacillati</taxon>
        <taxon>Mycoplasmatota</taxon>
        <taxon>Mycoplasmoidales</taxon>
        <taxon>Metamycoplasmataceae</taxon>
        <taxon>Mycoplasmopsis</taxon>
    </lineage>
</organism>
<dbReference type="AlphaFoldDB" id="F9QDV3"/>
<accession>F9QDV3</accession>
<reference evidence="1 2" key="1">
    <citation type="journal article" date="2011" name="J. Bacteriol.">
        <title>Genome Sequence of Duck Pathogen Mycoplasma anatis Strain 1340.</title>
        <authorList>
            <person name="Guo Z."/>
            <person name="Chen P."/>
            <person name="Ren P."/>
            <person name="Kuang S."/>
            <person name="Zhou Z."/>
            <person name="Li Z."/>
            <person name="Liu M."/>
            <person name="Shi D."/>
            <person name="Xiao Y."/>
            <person name="Wang X."/>
            <person name="Zhou R."/>
            <person name="Jin H."/>
            <person name="Bi D."/>
        </authorList>
    </citation>
    <scope>NUCLEOTIDE SEQUENCE [LARGE SCALE GENOMIC DNA]</scope>
    <source>
        <strain evidence="1 2">1340</strain>
    </source>
</reference>
<name>F9QDV3_9BACT</name>
<proteinExistence type="predicted"/>
<comment type="caution">
    <text evidence="1">The sequence shown here is derived from an EMBL/GenBank/DDBJ whole genome shotgun (WGS) entry which is preliminary data.</text>
</comment>
<evidence type="ECO:0000313" key="2">
    <source>
        <dbReference type="Proteomes" id="UP000005055"/>
    </source>
</evidence>
<dbReference type="Proteomes" id="UP000005055">
    <property type="component" value="Unassembled WGS sequence"/>
</dbReference>
<dbReference type="EMBL" id="AFVJ01000024">
    <property type="protein sequence ID" value="EGS29130.1"/>
    <property type="molecule type" value="Genomic_DNA"/>
</dbReference>
<keyword evidence="2" id="KW-1185">Reference proteome</keyword>
<sequence length="35" mass="3956">MASVVADKVNKGSVEDETVNNNHDNLFFIILLFVY</sequence>
<gene>
    <name evidence="1" type="ORF">GIG_02893</name>
</gene>
<protein>
    <submittedName>
        <fullName evidence="1">Uncharacterized protein</fullName>
    </submittedName>
</protein>